<dbReference type="EMBL" id="ATBY01000017">
    <property type="protein sequence ID" value="EPD68080.1"/>
    <property type="molecule type" value="Genomic_DNA"/>
</dbReference>
<dbReference type="PATRIC" id="fig|1125779.3.peg.2443"/>
<name>S2Z1C0_9CORY</name>
<dbReference type="AlphaFoldDB" id="S2Z1C0"/>
<organism evidence="4 5">
    <name type="scientific">Corynebacterium pyruviciproducens ATCC BAA-1742</name>
    <dbReference type="NCBI Taxonomy" id="1125779"/>
    <lineage>
        <taxon>Bacteria</taxon>
        <taxon>Bacillati</taxon>
        <taxon>Actinomycetota</taxon>
        <taxon>Actinomycetes</taxon>
        <taxon>Mycobacteriales</taxon>
        <taxon>Corynebacteriaceae</taxon>
        <taxon>Corynebacterium</taxon>
    </lineage>
</organism>
<evidence type="ECO:0000256" key="2">
    <source>
        <dbReference type="SAM" id="MobiDB-lite"/>
    </source>
</evidence>
<evidence type="ECO:0000313" key="4">
    <source>
        <dbReference type="EMBL" id="EPD68080.1"/>
    </source>
</evidence>
<protein>
    <recommendedName>
        <fullName evidence="3">UDP-N-acetylglucosamine 2-epimerase domain-containing protein</fullName>
    </recommendedName>
</protein>
<feature type="region of interest" description="Disordered" evidence="2">
    <location>
        <begin position="91"/>
        <end position="110"/>
    </location>
</feature>
<dbReference type="HOGENOM" id="CLU_2166737_0_0_11"/>
<dbReference type="SUPFAM" id="SSF53756">
    <property type="entry name" value="UDP-Glycosyltransferase/glycogen phosphorylase"/>
    <property type="match status" value="1"/>
</dbReference>
<dbReference type="eggNOG" id="COG0381">
    <property type="taxonomic scope" value="Bacteria"/>
</dbReference>
<keyword evidence="1" id="KW-0413">Isomerase</keyword>
<sequence length="110" mass="12219">MERRVPSRQNLLDEDFPAADIAITGNTVIDALLHTVSLDARYADPAPQAAADADRDIILVTTHRRENLHAMAAIGRGLHRLATFFPRHHLCRPAAPQPRRTGNHHPPRGE</sequence>
<accession>S2Z1C0</accession>
<reference evidence="4 5" key="1">
    <citation type="submission" date="2013-05" db="EMBL/GenBank/DDBJ databases">
        <title>The Genome Sequence of Corynebacterium pyruviciproducens 1773O (ATCC BAA-1742).</title>
        <authorList>
            <consortium name="The Broad Institute Genomics Platform"/>
            <person name="Earl A."/>
            <person name="Ward D."/>
            <person name="Feldgarden M."/>
            <person name="Gevers D."/>
            <person name="Tong J."/>
            <person name="Walker B."/>
            <person name="Young S."/>
            <person name="Zeng Q."/>
            <person name="Gargeya S."/>
            <person name="Fitzgerald M."/>
            <person name="Haas B."/>
            <person name="Abouelleil A."/>
            <person name="Allen A.W."/>
            <person name="Alvarado L."/>
            <person name="Arachchi H.M."/>
            <person name="Berlin A.M."/>
            <person name="Chapman S.B."/>
            <person name="Gainer-Dewar J."/>
            <person name="Goldberg J."/>
            <person name="Griggs A."/>
            <person name="Gujja S."/>
            <person name="Hansen M."/>
            <person name="Howarth C."/>
            <person name="Imamovic A."/>
            <person name="Ireland A."/>
            <person name="Larimer J."/>
            <person name="McCowan C."/>
            <person name="Murphy C."/>
            <person name="Pearson M."/>
            <person name="Poon T.W."/>
            <person name="Priest M."/>
            <person name="Roberts A."/>
            <person name="Saif S."/>
            <person name="Shea T."/>
            <person name="Sisk P."/>
            <person name="Sykes S."/>
            <person name="Wortman J."/>
            <person name="Nusbaum C."/>
            <person name="Birren B."/>
        </authorList>
    </citation>
    <scope>NUCLEOTIDE SEQUENCE [LARGE SCALE GENOMIC DNA]</scope>
    <source>
        <strain evidence="4 5">ATCC BAA-1742</strain>
    </source>
</reference>
<dbReference type="Pfam" id="PF02350">
    <property type="entry name" value="Epimerase_2"/>
    <property type="match status" value="1"/>
</dbReference>
<comment type="similarity">
    <text evidence="1">Belongs to the UDP-N-acetylglucosamine 2-epimerase family.</text>
</comment>
<dbReference type="STRING" id="1125779.HMPREF1219_02504"/>
<proteinExistence type="inferred from homology"/>
<evidence type="ECO:0000259" key="3">
    <source>
        <dbReference type="Pfam" id="PF02350"/>
    </source>
</evidence>
<dbReference type="InterPro" id="IPR003331">
    <property type="entry name" value="UDP_GlcNAc_Epimerase_2_dom"/>
</dbReference>
<dbReference type="GO" id="GO:0016853">
    <property type="term" value="F:isomerase activity"/>
    <property type="evidence" value="ECO:0007669"/>
    <property type="project" value="UniProtKB-KW"/>
</dbReference>
<keyword evidence="5" id="KW-1185">Reference proteome</keyword>
<feature type="compositionally biased region" description="Basic residues" evidence="2">
    <location>
        <begin position="101"/>
        <end position="110"/>
    </location>
</feature>
<dbReference type="Gene3D" id="3.40.50.2000">
    <property type="entry name" value="Glycogen Phosphorylase B"/>
    <property type="match status" value="2"/>
</dbReference>
<evidence type="ECO:0000313" key="5">
    <source>
        <dbReference type="Proteomes" id="UP000014408"/>
    </source>
</evidence>
<evidence type="ECO:0000256" key="1">
    <source>
        <dbReference type="RuleBase" id="RU003513"/>
    </source>
</evidence>
<comment type="caution">
    <text evidence="4">The sequence shown here is derived from an EMBL/GenBank/DDBJ whole genome shotgun (WGS) entry which is preliminary data.</text>
</comment>
<dbReference type="Proteomes" id="UP000014408">
    <property type="component" value="Unassembled WGS sequence"/>
</dbReference>
<feature type="domain" description="UDP-N-acetylglucosamine 2-epimerase" evidence="3">
    <location>
        <begin position="7"/>
        <end position="99"/>
    </location>
</feature>
<gene>
    <name evidence="4" type="ORF">HMPREF1219_02504</name>
</gene>